<organism evidence="2 3">
    <name type="scientific">Portunus trituberculatus</name>
    <name type="common">Swimming crab</name>
    <name type="synonym">Neptunus trituberculatus</name>
    <dbReference type="NCBI Taxonomy" id="210409"/>
    <lineage>
        <taxon>Eukaryota</taxon>
        <taxon>Metazoa</taxon>
        <taxon>Ecdysozoa</taxon>
        <taxon>Arthropoda</taxon>
        <taxon>Crustacea</taxon>
        <taxon>Multicrustacea</taxon>
        <taxon>Malacostraca</taxon>
        <taxon>Eumalacostraca</taxon>
        <taxon>Eucarida</taxon>
        <taxon>Decapoda</taxon>
        <taxon>Pleocyemata</taxon>
        <taxon>Brachyura</taxon>
        <taxon>Eubrachyura</taxon>
        <taxon>Portunoidea</taxon>
        <taxon>Portunidae</taxon>
        <taxon>Portuninae</taxon>
        <taxon>Portunus</taxon>
    </lineage>
</organism>
<comment type="caution">
    <text evidence="2">The sequence shown here is derived from an EMBL/GenBank/DDBJ whole genome shotgun (WGS) entry which is preliminary data.</text>
</comment>
<dbReference type="Proteomes" id="UP000324222">
    <property type="component" value="Unassembled WGS sequence"/>
</dbReference>
<dbReference type="EMBL" id="VSRR010134582">
    <property type="protein sequence ID" value="MPD03091.1"/>
    <property type="molecule type" value="Genomic_DNA"/>
</dbReference>
<dbReference type="AlphaFoldDB" id="A0A5B7K1X1"/>
<reference evidence="2 3" key="1">
    <citation type="submission" date="2019-05" db="EMBL/GenBank/DDBJ databases">
        <title>Another draft genome of Portunus trituberculatus and its Hox gene families provides insights of decapod evolution.</title>
        <authorList>
            <person name="Jeong J.-H."/>
            <person name="Song I."/>
            <person name="Kim S."/>
            <person name="Choi T."/>
            <person name="Kim D."/>
            <person name="Ryu S."/>
            <person name="Kim W."/>
        </authorList>
    </citation>
    <scope>NUCLEOTIDE SEQUENCE [LARGE SCALE GENOMIC DNA]</scope>
    <source>
        <tissue evidence="2">Muscle</tissue>
    </source>
</reference>
<evidence type="ECO:0000313" key="3">
    <source>
        <dbReference type="Proteomes" id="UP000324222"/>
    </source>
</evidence>
<name>A0A5B7K1X1_PORTR</name>
<keyword evidence="3" id="KW-1185">Reference proteome</keyword>
<gene>
    <name evidence="2" type="ORF">E2C01_098710</name>
</gene>
<protein>
    <submittedName>
        <fullName evidence="2">Uncharacterized protein</fullName>
    </submittedName>
</protein>
<accession>A0A5B7K1X1</accession>
<evidence type="ECO:0000256" key="1">
    <source>
        <dbReference type="SAM" id="MobiDB-lite"/>
    </source>
</evidence>
<sequence>MEAYDCRMRQVLGHRVRRCSSGDSGGSGGDSSGVQGDRWSTDGGGTVMEVEVVSRGYKADEHYSGLVWGAAEIAGRARGSEWPAARDAKGRLAAV</sequence>
<proteinExistence type="predicted"/>
<feature type="region of interest" description="Disordered" evidence="1">
    <location>
        <begin position="17"/>
        <end position="45"/>
    </location>
</feature>
<evidence type="ECO:0000313" key="2">
    <source>
        <dbReference type="EMBL" id="MPD03091.1"/>
    </source>
</evidence>